<dbReference type="Gene3D" id="3.90.1480.10">
    <property type="entry name" value="Alpha-2,3-sialyltransferase"/>
    <property type="match status" value="1"/>
</dbReference>
<dbReference type="EMBL" id="WLYX01000001">
    <property type="protein sequence ID" value="MTD33320.1"/>
    <property type="molecule type" value="Genomic_DNA"/>
</dbReference>
<evidence type="ECO:0000313" key="2">
    <source>
        <dbReference type="Proteomes" id="UP000446658"/>
    </source>
</evidence>
<keyword evidence="2" id="KW-1185">Reference proteome</keyword>
<comment type="caution">
    <text evidence="1">The sequence shown here is derived from an EMBL/GenBank/DDBJ whole genome shotgun (WGS) entry which is preliminary data.</text>
</comment>
<dbReference type="RefSeq" id="WP_230370164.1">
    <property type="nucleotide sequence ID" value="NZ_WLYX01000001.1"/>
</dbReference>
<accession>A0A844GDB3</accession>
<organism evidence="1 2">
    <name type="scientific">Paludibacterium denitrificans</name>
    <dbReference type="NCBI Taxonomy" id="2675226"/>
    <lineage>
        <taxon>Bacteria</taxon>
        <taxon>Pseudomonadati</taxon>
        <taxon>Pseudomonadota</taxon>
        <taxon>Betaproteobacteria</taxon>
        <taxon>Neisseriales</taxon>
        <taxon>Chromobacteriaceae</taxon>
        <taxon>Paludibacterium</taxon>
    </lineage>
</organism>
<protein>
    <submittedName>
        <fullName evidence="1">Uncharacterized protein</fullName>
    </submittedName>
</protein>
<evidence type="ECO:0000313" key="1">
    <source>
        <dbReference type="EMBL" id="MTD33320.1"/>
    </source>
</evidence>
<proteinExistence type="predicted"/>
<name>A0A844GDB3_9NEIS</name>
<reference evidence="1 2" key="1">
    <citation type="submission" date="2019-11" db="EMBL/GenBank/DDBJ databases">
        <title>Draft genome sequence of Paludibacterium sp. dN18-1.</title>
        <authorList>
            <person name="Im W.-T."/>
        </authorList>
    </citation>
    <scope>NUCLEOTIDE SEQUENCE [LARGE SCALE GENOMIC DNA]</scope>
    <source>
        <strain evidence="2">dN 18-1</strain>
    </source>
</reference>
<dbReference type="AlphaFoldDB" id="A0A844GDB3"/>
<sequence>MKIKRDEVGGICDVSIYGRKFPFGTWSDLHEVHDSLLIVASGPSVAEVNFSYFENTPMMAVNGAYALALNGKVKFKYFLVVDIDFVKSRTEIVRAALSNPDLIFFVLLPVLKSILDQIPSQEIRCTILVVEDYYEPIFLKAPSRNEVSDSDAHVSLEDGEPFFSLDARKGVFDAGTVVFWGMQLAVTMGAKNIGLIGVDMNNFSSPRFYENEKDIQPTRLDKLFSSIISPRFCAAADMLKKRGVNLYNLSMCSALSEAHIQKISIDNFKKIAGIS</sequence>
<dbReference type="Proteomes" id="UP000446658">
    <property type="component" value="Unassembled WGS sequence"/>
</dbReference>
<gene>
    <name evidence="1" type="ORF">GKE73_09800</name>
</gene>